<evidence type="ECO:0000313" key="10">
    <source>
        <dbReference type="Proteomes" id="UP001248709"/>
    </source>
</evidence>
<dbReference type="SUPFAM" id="SSF51690">
    <property type="entry name" value="Nicotinate/Quinolinate PRTase C-terminal domain-like"/>
    <property type="match status" value="1"/>
</dbReference>
<dbReference type="Proteomes" id="UP001248709">
    <property type="component" value="Unassembled WGS sequence"/>
</dbReference>
<dbReference type="InterPro" id="IPR002638">
    <property type="entry name" value="Quinolinate_PRibosylTrfase_C"/>
</dbReference>
<evidence type="ECO:0000259" key="8">
    <source>
        <dbReference type="Pfam" id="PF02749"/>
    </source>
</evidence>
<dbReference type="PANTHER" id="PTHR32179:SF4">
    <property type="entry name" value="PYROPHOSPHORYLASE MODD-RELATED"/>
    <property type="match status" value="1"/>
</dbReference>
<dbReference type="GO" id="GO:0016757">
    <property type="term" value="F:glycosyltransferase activity"/>
    <property type="evidence" value="ECO:0007669"/>
    <property type="project" value="UniProtKB-KW"/>
</dbReference>
<evidence type="ECO:0000259" key="7">
    <source>
        <dbReference type="Pfam" id="PF01729"/>
    </source>
</evidence>
<dbReference type="InterPro" id="IPR022412">
    <property type="entry name" value="Quinolinate_PRibosylTrfase_N"/>
</dbReference>
<comment type="catalytic activity">
    <reaction evidence="5">
        <text>nicotinate beta-D-ribonucleotide + CO2 + diphosphate = quinolinate + 5-phospho-alpha-D-ribose 1-diphosphate + 2 H(+)</text>
        <dbReference type="Rhea" id="RHEA:12733"/>
        <dbReference type="ChEBI" id="CHEBI:15378"/>
        <dbReference type="ChEBI" id="CHEBI:16526"/>
        <dbReference type="ChEBI" id="CHEBI:29959"/>
        <dbReference type="ChEBI" id="CHEBI:33019"/>
        <dbReference type="ChEBI" id="CHEBI:57502"/>
        <dbReference type="ChEBI" id="CHEBI:58017"/>
        <dbReference type="EC" id="2.4.2.19"/>
    </reaction>
</comment>
<dbReference type="Gene3D" id="3.20.20.70">
    <property type="entry name" value="Aldolase class I"/>
    <property type="match status" value="1"/>
</dbReference>
<dbReference type="EMBL" id="JAUSUY010000011">
    <property type="protein sequence ID" value="MDT3427274.1"/>
    <property type="molecule type" value="Genomic_DNA"/>
</dbReference>
<dbReference type="InterPro" id="IPR027277">
    <property type="entry name" value="NadC/ModD"/>
</dbReference>
<dbReference type="InterPro" id="IPR036068">
    <property type="entry name" value="Nicotinate_pribotase-like_C"/>
</dbReference>
<dbReference type="InterPro" id="IPR037128">
    <property type="entry name" value="Quinolinate_PRibosylTase_N_sf"/>
</dbReference>
<gene>
    <name evidence="9" type="ORF">J2Z22_002825</name>
</gene>
<evidence type="ECO:0000256" key="4">
    <source>
        <dbReference type="ARBA" id="ARBA00022679"/>
    </source>
</evidence>
<evidence type="ECO:0000256" key="2">
    <source>
        <dbReference type="ARBA" id="ARBA00019205"/>
    </source>
</evidence>
<evidence type="ECO:0000256" key="5">
    <source>
        <dbReference type="ARBA" id="ARBA00047445"/>
    </source>
</evidence>
<comment type="caution">
    <text evidence="9">The sequence shown here is derived from an EMBL/GenBank/DDBJ whole genome shotgun (WGS) entry which is preliminary data.</text>
</comment>
<comment type="similarity">
    <text evidence="1 6">Belongs to the NadC/ModD family.</text>
</comment>
<name>A0ABU3H8X6_9BACL</name>
<dbReference type="NCBIfam" id="TIGR01334">
    <property type="entry name" value="modD"/>
    <property type="match status" value="1"/>
</dbReference>
<feature type="domain" description="Quinolinate phosphoribosyl transferase C-terminal" evidence="7">
    <location>
        <begin position="109"/>
        <end position="279"/>
    </location>
</feature>
<dbReference type="Gene3D" id="3.90.1170.20">
    <property type="entry name" value="Quinolinate phosphoribosyl transferase, N-terminal domain"/>
    <property type="match status" value="1"/>
</dbReference>
<dbReference type="InterPro" id="IPR006242">
    <property type="entry name" value="ModD"/>
</dbReference>
<feature type="domain" description="Quinolinate phosphoribosyl transferase N-terminal" evidence="8">
    <location>
        <begin position="24"/>
        <end position="107"/>
    </location>
</feature>
<sequence length="286" mass="30677">MKQLIYISDEAIDRMIREDVPYVDLTTWALDIGGSPGTIEYFSREHAVLCGTEEVLRMFAKLGVTPVSSLPSGTAVEPGQVYLSGKGTAESLHMAWKVTQNLLECCSGIATKTKRIVDKVKAVNPNVSVASTRKSFPGTKAMSVKAILCGGAAPHRLGLSETVLVFKEHANFCGGPNAFVERIGELKSRVPEKKLVVETDSMEYGLRLCRAGVDCLQFDKLPPDVLLAGSAELRAANPNVVLLAAGGIDEHNAEAYAAAGVDVLVTTSLFFAKPLDMSVRLLPDVK</sequence>
<accession>A0ABU3H8X6</accession>
<evidence type="ECO:0000256" key="1">
    <source>
        <dbReference type="ARBA" id="ARBA00009400"/>
    </source>
</evidence>
<dbReference type="Pfam" id="PF01729">
    <property type="entry name" value="QRPTase_C"/>
    <property type="match status" value="1"/>
</dbReference>
<dbReference type="PIRSF" id="PIRSF006250">
    <property type="entry name" value="NadC_ModD"/>
    <property type="match status" value="1"/>
</dbReference>
<protein>
    <recommendedName>
        <fullName evidence="2">Putative pyrophosphorylase ModD</fullName>
    </recommendedName>
</protein>
<dbReference type="InterPro" id="IPR013785">
    <property type="entry name" value="Aldolase_TIM"/>
</dbReference>
<dbReference type="PANTHER" id="PTHR32179">
    <property type="entry name" value="NICOTINATE-NUCLEOTIDE PYROPHOSPHORYLASE [CARBOXYLATING]"/>
    <property type="match status" value="1"/>
</dbReference>
<proteinExistence type="inferred from homology"/>
<dbReference type="CDD" id="cd01573">
    <property type="entry name" value="modD_like"/>
    <property type="match status" value="1"/>
</dbReference>
<evidence type="ECO:0000256" key="6">
    <source>
        <dbReference type="PIRNR" id="PIRNR006250"/>
    </source>
</evidence>
<dbReference type="SUPFAM" id="SSF54675">
    <property type="entry name" value="Nicotinate/Quinolinate PRTase N-terminal domain-like"/>
    <property type="match status" value="1"/>
</dbReference>
<keyword evidence="4 6" id="KW-0808">Transferase</keyword>
<reference evidence="9 10" key="1">
    <citation type="submission" date="2023-07" db="EMBL/GenBank/DDBJ databases">
        <title>Genomic Encyclopedia of Type Strains, Phase IV (KMG-IV): sequencing the most valuable type-strain genomes for metagenomic binning, comparative biology and taxonomic classification.</title>
        <authorList>
            <person name="Goeker M."/>
        </authorList>
    </citation>
    <scope>NUCLEOTIDE SEQUENCE [LARGE SCALE GENOMIC DNA]</scope>
    <source>
        <strain evidence="9 10">T98</strain>
    </source>
</reference>
<keyword evidence="3 6" id="KW-0328">Glycosyltransferase</keyword>
<dbReference type="Pfam" id="PF02749">
    <property type="entry name" value="QRPTase_N"/>
    <property type="match status" value="1"/>
</dbReference>
<keyword evidence="10" id="KW-1185">Reference proteome</keyword>
<evidence type="ECO:0000313" key="9">
    <source>
        <dbReference type="EMBL" id="MDT3427274.1"/>
    </source>
</evidence>
<evidence type="ECO:0000256" key="3">
    <source>
        <dbReference type="ARBA" id="ARBA00022676"/>
    </source>
</evidence>
<dbReference type="RefSeq" id="WP_084463281.1">
    <property type="nucleotide sequence ID" value="NZ_JAUSUY010000011.1"/>
</dbReference>
<organism evidence="9 10">
    <name type="scientific">Paenibacillus forsythiae</name>
    <dbReference type="NCBI Taxonomy" id="365616"/>
    <lineage>
        <taxon>Bacteria</taxon>
        <taxon>Bacillati</taxon>
        <taxon>Bacillota</taxon>
        <taxon>Bacilli</taxon>
        <taxon>Bacillales</taxon>
        <taxon>Paenibacillaceae</taxon>
        <taxon>Paenibacillus</taxon>
    </lineage>
</organism>